<name>A0ABR9QP80_9BACI</name>
<dbReference type="PANTHER" id="PTHR31302">
    <property type="entry name" value="TRANSMEMBRANE PROTEIN WITH METALLOPHOSPHOESTERASE DOMAIN-RELATED"/>
    <property type="match status" value="1"/>
</dbReference>
<protein>
    <submittedName>
        <fullName evidence="2">Metallophosphoesterase</fullName>
    </submittedName>
</protein>
<dbReference type="Gene3D" id="3.60.21.10">
    <property type="match status" value="1"/>
</dbReference>
<dbReference type="Pfam" id="PF00149">
    <property type="entry name" value="Metallophos"/>
    <property type="match status" value="1"/>
</dbReference>
<sequence>MLYIYIFLIAIVFLLLYMWIEANKNIVKEQVLLFNDFPKDLEKLTIFFISDIHRRKVSEKLINKVVGKADIVIIGGDLAEKGVSFERISENVDALKGLGPTYFVWGNNDYETDFHRLDSLLLEKGVKILDNTAVNFESRSGEKISLLGVDDMSEERDRLEMALLDAGDNSFKILACHNPRIVKKIKKDHNIKLVLTGHTHGGQIRIMNFGYYEKGKLSDNGVFKLLISNGYGTTGVPLRLGAEPETHLMTLKKS</sequence>
<reference evidence="2 3" key="1">
    <citation type="submission" date="2020-10" db="EMBL/GenBank/DDBJ databases">
        <title>Bacillus sp. HD4P25, an endophyte from a halophyte.</title>
        <authorList>
            <person name="Sun J.-Q."/>
        </authorList>
    </citation>
    <scope>NUCLEOTIDE SEQUENCE [LARGE SCALE GENOMIC DNA]</scope>
    <source>
        <strain evidence="2 3">YIM 93174</strain>
    </source>
</reference>
<dbReference type="InterPro" id="IPR029052">
    <property type="entry name" value="Metallo-depent_PP-like"/>
</dbReference>
<feature type="domain" description="Calcineurin-like phosphoesterase" evidence="1">
    <location>
        <begin position="45"/>
        <end position="201"/>
    </location>
</feature>
<dbReference type="InterPro" id="IPR051158">
    <property type="entry name" value="Metallophosphoesterase_sf"/>
</dbReference>
<gene>
    <name evidence="2" type="ORF">IMZ08_19950</name>
</gene>
<accession>A0ABR9QP80</accession>
<proteinExistence type="predicted"/>
<dbReference type="Proteomes" id="UP001516662">
    <property type="component" value="Unassembled WGS sequence"/>
</dbReference>
<dbReference type="InterPro" id="IPR004843">
    <property type="entry name" value="Calcineurin-like_PHP"/>
</dbReference>
<organism evidence="2 3">
    <name type="scientific">Litchfieldia luteola</name>
    <dbReference type="NCBI Taxonomy" id="682179"/>
    <lineage>
        <taxon>Bacteria</taxon>
        <taxon>Bacillati</taxon>
        <taxon>Bacillota</taxon>
        <taxon>Bacilli</taxon>
        <taxon>Bacillales</taxon>
        <taxon>Bacillaceae</taxon>
        <taxon>Litchfieldia</taxon>
    </lineage>
</organism>
<comment type="caution">
    <text evidence="2">The sequence shown here is derived from an EMBL/GenBank/DDBJ whole genome shotgun (WGS) entry which is preliminary data.</text>
</comment>
<dbReference type="SUPFAM" id="SSF56300">
    <property type="entry name" value="Metallo-dependent phosphatases"/>
    <property type="match status" value="1"/>
</dbReference>
<dbReference type="EMBL" id="JADCLJ010000024">
    <property type="protein sequence ID" value="MBE4910316.1"/>
    <property type="molecule type" value="Genomic_DNA"/>
</dbReference>
<evidence type="ECO:0000313" key="2">
    <source>
        <dbReference type="EMBL" id="MBE4910316.1"/>
    </source>
</evidence>
<evidence type="ECO:0000313" key="3">
    <source>
        <dbReference type="Proteomes" id="UP001516662"/>
    </source>
</evidence>
<dbReference type="PANTHER" id="PTHR31302:SF32">
    <property type="entry name" value="PHOSPHOESTERASE"/>
    <property type="match status" value="1"/>
</dbReference>
<dbReference type="RefSeq" id="WP_193539564.1">
    <property type="nucleotide sequence ID" value="NZ_JADCLJ010000024.1"/>
</dbReference>
<evidence type="ECO:0000259" key="1">
    <source>
        <dbReference type="Pfam" id="PF00149"/>
    </source>
</evidence>
<keyword evidence="3" id="KW-1185">Reference proteome</keyword>